<keyword evidence="4" id="KW-1185">Reference proteome</keyword>
<evidence type="ECO:0000259" key="2">
    <source>
        <dbReference type="Pfam" id="PF14065"/>
    </source>
</evidence>
<dbReference type="AlphaFoldDB" id="A0A1Z4LJZ6"/>
<protein>
    <recommendedName>
        <fullName evidence="2">Pvc16 N-terminal domain-containing protein</fullName>
    </recommendedName>
</protein>
<dbReference type="EMBL" id="AP018227">
    <property type="protein sequence ID" value="BAY81525.1"/>
    <property type="molecule type" value="Genomic_DNA"/>
</dbReference>
<dbReference type="Pfam" id="PF14065">
    <property type="entry name" value="Pvc16_N"/>
    <property type="match status" value="1"/>
</dbReference>
<dbReference type="Proteomes" id="UP000218418">
    <property type="component" value="Chromosome"/>
</dbReference>
<proteinExistence type="predicted"/>
<gene>
    <name evidence="3" type="ORF">NIES267_10020</name>
</gene>
<dbReference type="InterPro" id="IPR025351">
    <property type="entry name" value="Pvc16_N"/>
</dbReference>
<evidence type="ECO:0000256" key="1">
    <source>
        <dbReference type="SAM" id="Coils"/>
    </source>
</evidence>
<reference evidence="3 4" key="1">
    <citation type="submission" date="2017-06" db="EMBL/GenBank/DDBJ databases">
        <title>Genome sequencing of cyanobaciteial culture collection at National Institute for Environmental Studies (NIES).</title>
        <authorList>
            <person name="Hirose Y."/>
            <person name="Shimura Y."/>
            <person name="Fujisawa T."/>
            <person name="Nakamura Y."/>
            <person name="Kawachi M."/>
        </authorList>
    </citation>
    <scope>NUCLEOTIDE SEQUENCE [LARGE SCALE GENOMIC DNA]</scope>
    <source>
        <strain evidence="3 4">NIES-267</strain>
    </source>
</reference>
<evidence type="ECO:0000313" key="4">
    <source>
        <dbReference type="Proteomes" id="UP000218418"/>
    </source>
</evidence>
<sequence>MSNHLAIATVTATIQRIVQAAVQEDIDGTVVTTTRPDNQDGAATQPRVNIYMYQATPNPAWRNSDLRTRRPKGELIKQAQAGLNLYYLMTFYGNDSELEPQRLLGSTLRTLVDQPILTPQMIQETVNSSRYSSYLGDSNLAEQVERVTITPSKMNTEELSKIWSVFFQTPYILSFAWQGSAVLIEGTKSGKRLLPVRVREFYSQPNQPIISQVILQDTINKKNVYDANFESDSSILIRGQNLNAELSDEKLGELEQQLNSSIEEIRDKARKQPFSRSKPEIKIGEARISPQKIADGEIYFDLASLSEEKNLLRTGIQSLQIIYPLVPKRFPSEPIRVVSSNIVPFVLCPTVKNIEPVEELEDNENGFYSARIIVEIDLPVGVEQKVLLFLNEFSSSSPAAYIFPVNSRNQDTNRLIFAVRDVRQGSYLVRVQIDGAESLLGVGENQKYVSPMVVIG</sequence>
<organism evidence="3 4">
    <name type="scientific">Calothrix parasitica NIES-267</name>
    <dbReference type="NCBI Taxonomy" id="1973488"/>
    <lineage>
        <taxon>Bacteria</taxon>
        <taxon>Bacillati</taxon>
        <taxon>Cyanobacteriota</taxon>
        <taxon>Cyanophyceae</taxon>
        <taxon>Nostocales</taxon>
        <taxon>Calotrichaceae</taxon>
        <taxon>Calothrix</taxon>
    </lineage>
</organism>
<accession>A0A1Z4LJZ6</accession>
<keyword evidence="1" id="KW-0175">Coiled coil</keyword>
<feature type="domain" description="Pvc16 N-terminal" evidence="2">
    <location>
        <begin position="9"/>
        <end position="196"/>
    </location>
</feature>
<feature type="coiled-coil region" evidence="1">
    <location>
        <begin position="244"/>
        <end position="271"/>
    </location>
</feature>
<name>A0A1Z4LJZ6_9CYAN</name>
<dbReference type="OrthoDB" id="527247at2"/>
<evidence type="ECO:0000313" key="3">
    <source>
        <dbReference type="EMBL" id="BAY81525.1"/>
    </source>
</evidence>